<dbReference type="AlphaFoldDB" id="A0A2Z7BX25"/>
<reference evidence="2 3" key="1">
    <citation type="journal article" date="2015" name="Proc. Natl. Acad. Sci. U.S.A.">
        <title>The resurrection genome of Boea hygrometrica: A blueprint for survival of dehydration.</title>
        <authorList>
            <person name="Xiao L."/>
            <person name="Yang G."/>
            <person name="Zhang L."/>
            <person name="Yang X."/>
            <person name="Zhao S."/>
            <person name="Ji Z."/>
            <person name="Zhou Q."/>
            <person name="Hu M."/>
            <person name="Wang Y."/>
            <person name="Chen M."/>
            <person name="Xu Y."/>
            <person name="Jin H."/>
            <person name="Xiao X."/>
            <person name="Hu G."/>
            <person name="Bao F."/>
            <person name="Hu Y."/>
            <person name="Wan P."/>
            <person name="Li L."/>
            <person name="Deng X."/>
            <person name="Kuang T."/>
            <person name="Xiang C."/>
            <person name="Zhu J.K."/>
            <person name="Oliver M.J."/>
            <person name="He Y."/>
        </authorList>
    </citation>
    <scope>NUCLEOTIDE SEQUENCE [LARGE SCALE GENOMIC DNA]</scope>
    <source>
        <strain evidence="3">cv. XS01</strain>
    </source>
</reference>
<evidence type="ECO:0000313" key="2">
    <source>
        <dbReference type="EMBL" id="KZV36740.1"/>
    </source>
</evidence>
<organism evidence="2 3">
    <name type="scientific">Dorcoceras hygrometricum</name>
    <dbReference type="NCBI Taxonomy" id="472368"/>
    <lineage>
        <taxon>Eukaryota</taxon>
        <taxon>Viridiplantae</taxon>
        <taxon>Streptophyta</taxon>
        <taxon>Embryophyta</taxon>
        <taxon>Tracheophyta</taxon>
        <taxon>Spermatophyta</taxon>
        <taxon>Magnoliopsida</taxon>
        <taxon>eudicotyledons</taxon>
        <taxon>Gunneridae</taxon>
        <taxon>Pentapetalae</taxon>
        <taxon>asterids</taxon>
        <taxon>lamiids</taxon>
        <taxon>Lamiales</taxon>
        <taxon>Gesneriaceae</taxon>
        <taxon>Didymocarpoideae</taxon>
        <taxon>Trichosporeae</taxon>
        <taxon>Loxocarpinae</taxon>
        <taxon>Dorcoceras</taxon>
    </lineage>
</organism>
<dbReference type="EMBL" id="KV003236">
    <property type="protein sequence ID" value="KZV36740.1"/>
    <property type="molecule type" value="Genomic_DNA"/>
</dbReference>
<protein>
    <submittedName>
        <fullName evidence="2">Uncharacterized protein</fullName>
    </submittedName>
</protein>
<accession>A0A2Z7BX25</accession>
<sequence>MSSSTESIVRSVVNAVDSAPASPETKEPWLPDQAELGSSRPPWYKEKSSTLRRAHGQGGDAEEGYSGASAPPRKVAKKRKTSTPAEKEARHQNKKGASTSGTRPASATEERRAPTLPIPTTEKRPDPTSVITIPEVSSPKRRPTTKIGRGRVPALNLFEDSLVVSPSGAVATRFLCHMVPDRDLSRLGGATDSEAVGLFTAQFASVPSWSGLCTRVEELHEEFANAELGLSARVEDLREEFANAELGLGAELVGLMYSCRRATPSVCNAELGFSAELVELMCSSRRATRGVCQYGIGLRRRAGRAFVLKWGATRGV</sequence>
<evidence type="ECO:0000256" key="1">
    <source>
        <dbReference type="SAM" id="MobiDB-lite"/>
    </source>
</evidence>
<feature type="region of interest" description="Disordered" evidence="1">
    <location>
        <begin position="1"/>
        <end position="147"/>
    </location>
</feature>
<evidence type="ECO:0000313" key="3">
    <source>
        <dbReference type="Proteomes" id="UP000250235"/>
    </source>
</evidence>
<feature type="compositionally biased region" description="Polar residues" evidence="1">
    <location>
        <begin position="95"/>
        <end position="105"/>
    </location>
</feature>
<proteinExistence type="predicted"/>
<keyword evidence="3" id="KW-1185">Reference proteome</keyword>
<gene>
    <name evidence="2" type="ORF">F511_39369</name>
</gene>
<name>A0A2Z7BX25_9LAMI</name>
<dbReference type="Proteomes" id="UP000250235">
    <property type="component" value="Unassembled WGS sequence"/>
</dbReference>